<evidence type="ECO:0000313" key="3">
    <source>
        <dbReference type="Proteomes" id="UP000006622"/>
    </source>
</evidence>
<dbReference type="Proteomes" id="UP000006622">
    <property type="component" value="Chromosome"/>
</dbReference>
<dbReference type="EMBL" id="CP002101">
    <property type="protein sequence ID" value="AEH61718.1"/>
    <property type="molecule type" value="Genomic_DNA"/>
</dbReference>
<dbReference type="STRING" id="679901.Mzhil_1883"/>
<dbReference type="GeneID" id="10823527"/>
<dbReference type="RefSeq" id="WP_013899154.1">
    <property type="nucleotide sequence ID" value="NC_015676.1"/>
</dbReference>
<organism evidence="2 3">
    <name type="scientific">Methanosalsum zhilinae (strain DSM 4017 / NBRC 107636 / OCM 62 / WeN5)</name>
    <name type="common">Methanohalophilus zhilinae</name>
    <dbReference type="NCBI Taxonomy" id="679901"/>
    <lineage>
        <taxon>Archaea</taxon>
        <taxon>Methanobacteriati</taxon>
        <taxon>Methanobacteriota</taxon>
        <taxon>Stenosarchaea group</taxon>
        <taxon>Methanomicrobia</taxon>
        <taxon>Methanosarcinales</taxon>
        <taxon>Methanosarcinaceae</taxon>
        <taxon>Methanosalsum</taxon>
    </lineage>
</organism>
<dbReference type="PANTHER" id="PTHR33930:SF8">
    <property type="entry name" value="4-CARBOXYMUCONOLACTONE DECARBOXYLASE"/>
    <property type="match status" value="1"/>
</dbReference>
<keyword evidence="3" id="KW-1185">Reference proteome</keyword>
<dbReference type="HOGENOM" id="CLU_137732_0_0_2"/>
<dbReference type="InterPro" id="IPR029032">
    <property type="entry name" value="AhpD-like"/>
</dbReference>
<dbReference type="GO" id="GO:0051920">
    <property type="term" value="F:peroxiredoxin activity"/>
    <property type="evidence" value="ECO:0007669"/>
    <property type="project" value="InterPro"/>
</dbReference>
<sequence length="152" mass="17397">MDTEKIKEVLEEEPEEAVSQLLEDIEDWYGEVPYILNFMKDKPELFIPKVMYDNSIMREFKRLDPKTIEMICIGVSSALRCEHCLKMHIKVARRLGIKKEEIFDAVLIGGTLSNAAVLAEGTRAIDHIFDNGENTCDETCEVCNISDPEKKE</sequence>
<dbReference type="AlphaFoldDB" id="F7XKF0"/>
<protein>
    <submittedName>
        <fullName evidence="2">Alkylhydroperoxidase like protein, AhpD family</fullName>
    </submittedName>
</protein>
<feature type="domain" description="Carboxymuconolactone decarboxylase-like" evidence="1">
    <location>
        <begin position="61"/>
        <end position="113"/>
    </location>
</feature>
<accession>F7XKF0</accession>
<dbReference type="SUPFAM" id="SSF69118">
    <property type="entry name" value="AhpD-like"/>
    <property type="match status" value="1"/>
</dbReference>
<keyword evidence="2" id="KW-0575">Peroxidase</keyword>
<dbReference type="Gene3D" id="1.20.1290.10">
    <property type="entry name" value="AhpD-like"/>
    <property type="match status" value="1"/>
</dbReference>
<reference evidence="2" key="1">
    <citation type="submission" date="2010-07" db="EMBL/GenBank/DDBJ databases">
        <title>The complete genome of Methanosalsum zhilinae DSM 4017.</title>
        <authorList>
            <consortium name="US DOE Joint Genome Institute (JGI-PGF)"/>
            <person name="Lucas S."/>
            <person name="Copeland A."/>
            <person name="Lapidus A."/>
            <person name="Glavina del Rio T."/>
            <person name="Dalin E."/>
            <person name="Tice H."/>
            <person name="Bruce D."/>
            <person name="Goodwin L."/>
            <person name="Pitluck S."/>
            <person name="Kyrpides N."/>
            <person name="Mavromatis K."/>
            <person name="Ovchinnikova G."/>
            <person name="Daligault H."/>
            <person name="Detter J.C."/>
            <person name="Han C."/>
            <person name="Tapia R."/>
            <person name="Larimer F."/>
            <person name="Land M."/>
            <person name="Hauser L."/>
            <person name="Markowitz V."/>
            <person name="Cheng J.-F."/>
            <person name="Hugenholtz P."/>
            <person name="Woyke T."/>
            <person name="Wu D."/>
            <person name="Spring S."/>
            <person name="Schueler E."/>
            <person name="Brambilla E."/>
            <person name="Klenk H.-P."/>
            <person name="Eisen J.A."/>
        </authorList>
    </citation>
    <scope>NUCLEOTIDE SEQUENCE</scope>
    <source>
        <strain evidence="2">DSM 4017</strain>
    </source>
</reference>
<name>F7XKF0_METZD</name>
<dbReference type="KEGG" id="mzh:Mzhil_1883"/>
<evidence type="ECO:0000313" key="2">
    <source>
        <dbReference type="EMBL" id="AEH61718.1"/>
    </source>
</evidence>
<dbReference type="InterPro" id="IPR004675">
    <property type="entry name" value="AhpD_core"/>
</dbReference>
<gene>
    <name evidence="2" type="ordered locus">Mzhil_1883</name>
</gene>
<evidence type="ECO:0000259" key="1">
    <source>
        <dbReference type="Pfam" id="PF02627"/>
    </source>
</evidence>
<proteinExistence type="predicted"/>
<dbReference type="Pfam" id="PF02627">
    <property type="entry name" value="CMD"/>
    <property type="match status" value="1"/>
</dbReference>
<dbReference type="PANTHER" id="PTHR33930">
    <property type="entry name" value="ALKYL HYDROPEROXIDE REDUCTASE AHPD"/>
    <property type="match status" value="1"/>
</dbReference>
<dbReference type="InterPro" id="IPR003779">
    <property type="entry name" value="CMD-like"/>
</dbReference>
<keyword evidence="2" id="KW-0560">Oxidoreductase</keyword>
<dbReference type="NCBIfam" id="TIGR00778">
    <property type="entry name" value="ahpD_dom"/>
    <property type="match status" value="1"/>
</dbReference>
<dbReference type="OrthoDB" id="111898at2157"/>